<gene>
    <name evidence="3" type="ORF">OHC33_004994</name>
</gene>
<dbReference type="SUPFAM" id="SSF54909">
    <property type="entry name" value="Dimeric alpha+beta barrel"/>
    <property type="match status" value="1"/>
</dbReference>
<feature type="domain" description="EthD" evidence="2">
    <location>
        <begin position="12"/>
        <end position="102"/>
    </location>
</feature>
<proteinExistence type="inferred from homology"/>
<sequence>MPNRLLILGVRKEGMTPAAFKDYYETVHIPLMKKLSGDKFPVSHHRRYSLRTGAPGENVPYDVVAEIVYRDQEHMQAHSALLSSEENQQKVMEDCMNFLDLSKTLNIVVEEDFETLGSTS</sequence>
<keyword evidence="4" id="KW-1185">Reference proteome</keyword>
<dbReference type="EMBL" id="JAKLMC020000010">
    <property type="protein sequence ID" value="KAK5953725.1"/>
    <property type="molecule type" value="Genomic_DNA"/>
</dbReference>
<reference evidence="3 4" key="1">
    <citation type="submission" date="2022-12" db="EMBL/GenBank/DDBJ databases">
        <title>Genomic features and morphological characterization of a novel Knufia sp. strain isolated from spacecraft assembly facility.</title>
        <authorList>
            <person name="Teixeira M."/>
            <person name="Chander A.M."/>
            <person name="Stajich J.E."/>
            <person name="Venkateswaran K."/>
        </authorList>
    </citation>
    <scope>NUCLEOTIDE SEQUENCE [LARGE SCALE GENOMIC DNA]</scope>
    <source>
        <strain evidence="3 4">FJI-L2-BK-P2</strain>
    </source>
</reference>
<comment type="caution">
    <text evidence="3">The sequence shown here is derived from an EMBL/GenBank/DDBJ whole genome shotgun (WGS) entry which is preliminary data.</text>
</comment>
<evidence type="ECO:0000256" key="1">
    <source>
        <dbReference type="ARBA" id="ARBA00005986"/>
    </source>
</evidence>
<dbReference type="GO" id="GO:0016491">
    <property type="term" value="F:oxidoreductase activity"/>
    <property type="evidence" value="ECO:0007669"/>
    <property type="project" value="InterPro"/>
</dbReference>
<accession>A0AAN8EGR3</accession>
<dbReference type="Gene3D" id="3.30.70.100">
    <property type="match status" value="1"/>
</dbReference>
<dbReference type="Pfam" id="PF07110">
    <property type="entry name" value="EthD"/>
    <property type="match status" value="1"/>
</dbReference>
<name>A0AAN8EGR3_9EURO</name>
<dbReference type="Proteomes" id="UP001316803">
    <property type="component" value="Unassembled WGS sequence"/>
</dbReference>
<dbReference type="AlphaFoldDB" id="A0AAN8EGR3"/>
<protein>
    <recommendedName>
        <fullName evidence="2">EthD domain-containing protein</fullName>
    </recommendedName>
</protein>
<comment type="similarity">
    <text evidence="1">Belongs to the tpcK family.</text>
</comment>
<evidence type="ECO:0000313" key="4">
    <source>
        <dbReference type="Proteomes" id="UP001316803"/>
    </source>
</evidence>
<dbReference type="InterPro" id="IPR011008">
    <property type="entry name" value="Dimeric_a/b-barrel"/>
</dbReference>
<organism evidence="3 4">
    <name type="scientific">Knufia fluminis</name>
    <dbReference type="NCBI Taxonomy" id="191047"/>
    <lineage>
        <taxon>Eukaryota</taxon>
        <taxon>Fungi</taxon>
        <taxon>Dikarya</taxon>
        <taxon>Ascomycota</taxon>
        <taxon>Pezizomycotina</taxon>
        <taxon>Eurotiomycetes</taxon>
        <taxon>Chaetothyriomycetidae</taxon>
        <taxon>Chaetothyriales</taxon>
        <taxon>Trichomeriaceae</taxon>
        <taxon>Knufia</taxon>
    </lineage>
</organism>
<dbReference type="InterPro" id="IPR009799">
    <property type="entry name" value="EthD_dom"/>
</dbReference>
<evidence type="ECO:0000313" key="3">
    <source>
        <dbReference type="EMBL" id="KAK5953725.1"/>
    </source>
</evidence>
<dbReference type="NCBIfam" id="TIGR02118">
    <property type="entry name" value="EthD family reductase"/>
    <property type="match status" value="1"/>
</dbReference>
<evidence type="ECO:0000259" key="2">
    <source>
        <dbReference type="Pfam" id="PF07110"/>
    </source>
</evidence>